<accession>A0A6G9XY99</accession>
<sequence>MSNTDNPNPFPMPLPVRDCRTEREHAARWLGYEHAVGRMRGARIDVFENEFHAYCEGHQRGLEVVGK</sequence>
<name>A0A6G9XY99_NOCBR</name>
<dbReference type="RefSeq" id="WP_167464969.1">
    <property type="nucleotide sequence ID" value="NZ_CP046171.1"/>
</dbReference>
<reference evidence="1 2" key="1">
    <citation type="journal article" date="2019" name="ACS Chem. Biol.">
        <title>Identification and Mobilization of a Cryptic Antibiotic Biosynthesis Gene Locus from a Human-Pathogenic Nocardia Isolate.</title>
        <authorList>
            <person name="Herisse M."/>
            <person name="Ishida K."/>
            <person name="Porter J.L."/>
            <person name="Howden B."/>
            <person name="Hertweck C."/>
            <person name="Stinear T.P."/>
            <person name="Pidot S.J."/>
        </authorList>
    </citation>
    <scope>NUCLEOTIDE SEQUENCE [LARGE SCALE GENOMIC DNA]</scope>
    <source>
        <strain evidence="1 2">AUSMDU00024985</strain>
    </source>
</reference>
<gene>
    <name evidence="1" type="ORF">F5X71_29630</name>
</gene>
<proteinExistence type="predicted"/>
<organism evidence="1 2">
    <name type="scientific">Nocardia brasiliensis</name>
    <dbReference type="NCBI Taxonomy" id="37326"/>
    <lineage>
        <taxon>Bacteria</taxon>
        <taxon>Bacillati</taxon>
        <taxon>Actinomycetota</taxon>
        <taxon>Actinomycetes</taxon>
        <taxon>Mycobacteriales</taxon>
        <taxon>Nocardiaceae</taxon>
        <taxon>Nocardia</taxon>
    </lineage>
</organism>
<evidence type="ECO:0000313" key="1">
    <source>
        <dbReference type="EMBL" id="QIS05915.1"/>
    </source>
</evidence>
<dbReference type="AlphaFoldDB" id="A0A6G9XY99"/>
<dbReference type="EMBL" id="CP046171">
    <property type="protein sequence ID" value="QIS05915.1"/>
    <property type="molecule type" value="Genomic_DNA"/>
</dbReference>
<dbReference type="Proteomes" id="UP000501705">
    <property type="component" value="Chromosome"/>
</dbReference>
<evidence type="ECO:0000313" key="2">
    <source>
        <dbReference type="Proteomes" id="UP000501705"/>
    </source>
</evidence>
<protein>
    <submittedName>
        <fullName evidence="1">Uncharacterized protein</fullName>
    </submittedName>
</protein>